<sequence length="164" mass="18130">MAKIPAAPRFPHSLWDRLTNPDLLVGESSDATATSRLDRLRREVLAHVEWILNARCCVGAAIEGSEILRSSLVGYGLPDISGLRTGDPRDRGQLERMIEDVIRRFEPRLKDVRVEFNAAARDAASTTLNYRVSAVIKVKPIAQPILFDTVLELGGRAFQVRGPG</sequence>
<dbReference type="RefSeq" id="WP_277862117.1">
    <property type="nucleotide sequence ID" value="NZ_JARRAG010000002.1"/>
</dbReference>
<evidence type="ECO:0000313" key="2">
    <source>
        <dbReference type="EMBL" id="MDG3005787.1"/>
    </source>
</evidence>
<dbReference type="NCBIfam" id="TIGR03357">
    <property type="entry name" value="VI_zyme"/>
    <property type="match status" value="1"/>
</dbReference>
<dbReference type="Gene3D" id="3.10.450.40">
    <property type="match status" value="1"/>
</dbReference>
<protein>
    <submittedName>
        <fullName evidence="2">Type VI secretion system baseplate subunit TssE</fullName>
    </submittedName>
</protein>
<evidence type="ECO:0000259" key="1">
    <source>
        <dbReference type="Pfam" id="PF04965"/>
    </source>
</evidence>
<accession>A0ABT6FDY7</accession>
<dbReference type="SUPFAM" id="SSF160719">
    <property type="entry name" value="gpW/gp25-like"/>
    <property type="match status" value="1"/>
</dbReference>
<reference evidence="2 3" key="1">
    <citation type="submission" date="2023-03" db="EMBL/GenBank/DDBJ databases">
        <title>Paludisphaera mucosa sp. nov. a novel planctomycete from northern fen.</title>
        <authorList>
            <person name="Ivanova A."/>
        </authorList>
    </citation>
    <scope>NUCLEOTIDE SEQUENCE [LARGE SCALE GENOMIC DNA]</scope>
    <source>
        <strain evidence="2 3">Pla2</strain>
    </source>
</reference>
<evidence type="ECO:0000313" key="3">
    <source>
        <dbReference type="Proteomes" id="UP001216907"/>
    </source>
</evidence>
<feature type="domain" description="IraD/Gp25-like" evidence="1">
    <location>
        <begin position="39"/>
        <end position="140"/>
    </location>
</feature>
<dbReference type="InterPro" id="IPR007048">
    <property type="entry name" value="IraD/Gp25-like"/>
</dbReference>
<gene>
    <name evidence="2" type="primary">tssE</name>
    <name evidence="2" type="ORF">PZE19_18525</name>
</gene>
<dbReference type="EMBL" id="JARRAG010000002">
    <property type="protein sequence ID" value="MDG3005787.1"/>
    <property type="molecule type" value="Genomic_DNA"/>
</dbReference>
<comment type="caution">
    <text evidence="2">The sequence shown here is derived from an EMBL/GenBank/DDBJ whole genome shotgun (WGS) entry which is preliminary data.</text>
</comment>
<dbReference type="PANTHER" id="PTHR38595:SF2">
    <property type="entry name" value="TYPE VI SECRETION SYSTEM BASEPLATE SUBUNIT TSSE"/>
    <property type="match status" value="1"/>
</dbReference>
<dbReference type="InterPro" id="IPR017737">
    <property type="entry name" value="TssE1-like"/>
</dbReference>
<dbReference type="Pfam" id="PF04965">
    <property type="entry name" value="GPW_gp25"/>
    <property type="match status" value="1"/>
</dbReference>
<name>A0ABT6FDY7_9BACT</name>
<dbReference type="Proteomes" id="UP001216907">
    <property type="component" value="Unassembled WGS sequence"/>
</dbReference>
<dbReference type="InterPro" id="IPR053176">
    <property type="entry name" value="T6SS_TssE1-like"/>
</dbReference>
<keyword evidence="3" id="KW-1185">Reference proteome</keyword>
<dbReference type="PANTHER" id="PTHR38595">
    <property type="entry name" value="CYTOPLASMIC PROTEIN-RELATED"/>
    <property type="match status" value="1"/>
</dbReference>
<organism evidence="2 3">
    <name type="scientific">Paludisphaera mucosa</name>
    <dbReference type="NCBI Taxonomy" id="3030827"/>
    <lineage>
        <taxon>Bacteria</taxon>
        <taxon>Pseudomonadati</taxon>
        <taxon>Planctomycetota</taxon>
        <taxon>Planctomycetia</taxon>
        <taxon>Isosphaerales</taxon>
        <taxon>Isosphaeraceae</taxon>
        <taxon>Paludisphaera</taxon>
    </lineage>
</organism>
<proteinExistence type="predicted"/>